<sequence>MKTLHIVNKSPEQARFGRCLAAFDRDDQLLLTENAVIAAGVASLELPTHCFALEADLKARGLTSGASVVSIDYNGMVKLTVEADRVICW</sequence>
<dbReference type="InterPro" id="IPR007215">
    <property type="entry name" value="Sulphur_relay_TusB/DsrH"/>
</dbReference>
<dbReference type="PANTHER" id="PTHR37526:SF1">
    <property type="entry name" value="PROTEIN TUSB"/>
    <property type="match status" value="1"/>
</dbReference>
<accession>A0A1I4RVS5</accession>
<dbReference type="RefSeq" id="WP_092024005.1">
    <property type="nucleotide sequence ID" value="NZ_FOUE01000004.1"/>
</dbReference>
<dbReference type="InterPro" id="IPR027396">
    <property type="entry name" value="DsrEFH-like"/>
</dbReference>
<dbReference type="GO" id="GO:1990228">
    <property type="term" value="C:sulfurtransferase complex"/>
    <property type="evidence" value="ECO:0007669"/>
    <property type="project" value="TreeGrafter"/>
</dbReference>
<dbReference type="OrthoDB" id="6183100at2"/>
<dbReference type="Proteomes" id="UP000198519">
    <property type="component" value="Unassembled WGS sequence"/>
</dbReference>
<dbReference type="Gene3D" id="3.40.1260.10">
    <property type="entry name" value="DsrEFH-like"/>
    <property type="match status" value="1"/>
</dbReference>
<dbReference type="STRING" id="488535.SAMN04487963_2978"/>
<evidence type="ECO:0000313" key="2">
    <source>
        <dbReference type="Proteomes" id="UP000198519"/>
    </source>
</evidence>
<organism evidence="1 2">
    <name type="scientific">Marinobacter zhejiangensis</name>
    <dbReference type="NCBI Taxonomy" id="488535"/>
    <lineage>
        <taxon>Bacteria</taxon>
        <taxon>Pseudomonadati</taxon>
        <taxon>Pseudomonadota</taxon>
        <taxon>Gammaproteobacteria</taxon>
        <taxon>Pseudomonadales</taxon>
        <taxon>Marinobacteraceae</taxon>
        <taxon>Marinobacter</taxon>
    </lineage>
</organism>
<name>A0A1I4RVS5_9GAMM</name>
<evidence type="ECO:0000313" key="1">
    <source>
        <dbReference type="EMBL" id="SFM56332.1"/>
    </source>
</evidence>
<proteinExistence type="predicted"/>
<protein>
    <submittedName>
        <fullName evidence="1">tRNA 2-thiouridine synthesizing protein B</fullName>
    </submittedName>
</protein>
<reference evidence="2" key="1">
    <citation type="submission" date="2016-10" db="EMBL/GenBank/DDBJ databases">
        <authorList>
            <person name="Varghese N."/>
            <person name="Submissions S."/>
        </authorList>
    </citation>
    <scope>NUCLEOTIDE SEQUENCE [LARGE SCALE GENOMIC DNA]</scope>
    <source>
        <strain evidence="2">CGMCC 1.7061</strain>
    </source>
</reference>
<gene>
    <name evidence="1" type="ORF">SAMN04487963_2978</name>
</gene>
<dbReference type="SUPFAM" id="SSF75169">
    <property type="entry name" value="DsrEFH-like"/>
    <property type="match status" value="1"/>
</dbReference>
<dbReference type="AlphaFoldDB" id="A0A1I4RVS5"/>
<keyword evidence="2" id="KW-1185">Reference proteome</keyword>
<dbReference type="EMBL" id="FOUE01000004">
    <property type="protein sequence ID" value="SFM56332.1"/>
    <property type="molecule type" value="Genomic_DNA"/>
</dbReference>
<dbReference type="Pfam" id="PF04077">
    <property type="entry name" value="DsrH"/>
    <property type="match status" value="1"/>
</dbReference>
<dbReference type="GO" id="GO:0002143">
    <property type="term" value="P:tRNA wobble position uridine thiolation"/>
    <property type="evidence" value="ECO:0007669"/>
    <property type="project" value="InterPro"/>
</dbReference>
<dbReference type="NCBIfam" id="TIGR03011">
    <property type="entry name" value="sulf_tusB_dsrH"/>
    <property type="match status" value="1"/>
</dbReference>
<dbReference type="PANTHER" id="PTHR37526">
    <property type="entry name" value="PROTEIN TUSB"/>
    <property type="match status" value="1"/>
</dbReference>